<keyword evidence="2" id="KW-1185">Reference proteome</keyword>
<evidence type="ECO:0000313" key="1">
    <source>
        <dbReference type="EMBL" id="MFH0265203.1"/>
    </source>
</evidence>
<dbReference type="Proteomes" id="UP001607151">
    <property type="component" value="Unassembled WGS sequence"/>
</dbReference>
<name>A0ABW7IVH6_9VIBR</name>
<reference evidence="1 2" key="1">
    <citation type="submission" date="2024-10" db="EMBL/GenBank/DDBJ databases">
        <authorList>
            <person name="Yibar A."/>
            <person name="Saticioglu I.B."/>
            <person name="Duman M."/>
            <person name="Ajmi N."/>
            <person name="Gurler F."/>
            <person name="Ay H."/>
            <person name="Onuk E."/>
            <person name="Guler S."/>
            <person name="Romalde J.L."/>
        </authorList>
    </citation>
    <scope>NUCLEOTIDE SEQUENCE [LARGE SCALE GENOMIC DNA]</scope>
    <source>
        <strain evidence="1 2">14-MA-B</strain>
    </source>
</reference>
<dbReference type="EMBL" id="JBIHSN010000002">
    <property type="protein sequence ID" value="MFH0265203.1"/>
    <property type="molecule type" value="Genomic_DNA"/>
</dbReference>
<protein>
    <submittedName>
        <fullName evidence="1">Flavodoxin</fullName>
    </submittedName>
</protein>
<comment type="caution">
    <text evidence="1">The sequence shown here is derived from an EMBL/GenBank/DDBJ whole genome shotgun (WGS) entry which is preliminary data.</text>
</comment>
<sequence length="175" mass="20188">MQFQIESYISDKNNWLSKQVDVEFPTPESLIGRQLYLASQQDITFTESNIESLLKTKGDLEVIEVDFHRLTILFSIIQASLWSDTPADERFIIEFLTQIILDDDYQLYLGFHEGEPVSALICHIDQKNSLAVLSDITISKNWQSTFNEQGFVSDILSYLLSKSLIINKVIHPEWI</sequence>
<evidence type="ECO:0000313" key="2">
    <source>
        <dbReference type="Proteomes" id="UP001607151"/>
    </source>
</evidence>
<organism evidence="1 2">
    <name type="scientific">Vibrio rumoiensis</name>
    <dbReference type="NCBI Taxonomy" id="76258"/>
    <lineage>
        <taxon>Bacteria</taxon>
        <taxon>Pseudomonadati</taxon>
        <taxon>Pseudomonadota</taxon>
        <taxon>Gammaproteobacteria</taxon>
        <taxon>Vibrionales</taxon>
        <taxon>Vibrionaceae</taxon>
        <taxon>Vibrio</taxon>
    </lineage>
</organism>
<proteinExistence type="predicted"/>
<gene>
    <name evidence="1" type="ORF">ACGRQ9_06790</name>
</gene>
<dbReference type="RefSeq" id="WP_394607535.1">
    <property type="nucleotide sequence ID" value="NZ_JBIHSJ010000001.1"/>
</dbReference>
<accession>A0ABW7IVH6</accession>